<dbReference type="AlphaFoldDB" id="A0A316TSE9"/>
<dbReference type="InterPro" id="IPR001932">
    <property type="entry name" value="PPM-type_phosphatase-like_dom"/>
</dbReference>
<sequence length="857" mass="95603">MATFSDSTKRDWGLVIAGFLGLGLFFWFYGIYHPLSVSENQLSETDAIQKSEVVFRSLGYTSDFEPKARFMANPRLLDSLQVRMELDEYGENNEMRRRLPAYFWESSFFVGEPQGDNPLLDLSATRVVQILLNEDGDFLGINNNTNVLPSAGFNSDLLEGILGTEISGSLPPDSLPVNRIQFRFDPDDEETETGPSSIDLSQINYLNRVAAEDIARYYLGLSTWEEQELIVSNVEAVNADGTGAALVTFVRDNEIPGYPTEVNLTVLATGQLISMGYTLLESPPTGIAQSELVNNIRIGAVLLGIFWILILLIIRFRMRLIDMKAAVLVAVLAGFTLPFIVLMQLLYQFLYNFGSFSLSYLVTVLTILGITAALTSVIYFMVTSIADSITREKWVDKLRTVDLIRIGHFASRPVGLALLRGTLYSFVLSGLWALMYALLPGYLTVEEAFYGSSTYLPGVVTTLGNLLWIFIICEAVFLIVISYLRSYKKSAVTVILAAGVIFALMNPLAVQVGPFSTEMLLLGLIGISAGLIYYYEDFLTVFVTLFFTTGFLYSPSGWLVDHSPDVTLIYIHMALIVLTLIAGIYSIRKGKLNSDIPEFIPEYIEELAQEERIKQELQIARKVQQSFLPVSTPDFRGLEIAAICKPAYETGGDYYDFIELDDDTLAVTIGDVSGKGIQAAFYMTFTKGVLHALCNDFYSTIDVLSKSNTLFRKNADKGTFISLIFGVVDLKNSLFRFSRAGHNPLLYYSIKEEKLHEYTPLGIGLGMADQEVFEKNTSEQSIKLEKGDVLIMFTDGVVEAVNNNDSFYGEARLQKLIRANCHLSPEKLLKVIVDDLERFSDGASQHDDMTMLIIRKQ</sequence>
<evidence type="ECO:0000313" key="4">
    <source>
        <dbReference type="EMBL" id="PWN06259.1"/>
    </source>
</evidence>
<dbReference type="OrthoDB" id="9763484at2"/>
<keyword evidence="2" id="KW-0812">Transmembrane</keyword>
<dbReference type="GO" id="GO:0016791">
    <property type="term" value="F:phosphatase activity"/>
    <property type="evidence" value="ECO:0007669"/>
    <property type="project" value="TreeGrafter"/>
</dbReference>
<dbReference type="CDD" id="cd06174">
    <property type="entry name" value="MFS"/>
    <property type="match status" value="1"/>
</dbReference>
<comment type="caution">
    <text evidence="4">The sequence shown here is derived from an EMBL/GenBank/DDBJ whole genome shotgun (WGS) entry which is preliminary data.</text>
</comment>
<accession>A0A316TSE9</accession>
<feature type="transmembrane region" description="Helical" evidence="2">
    <location>
        <begin position="463"/>
        <end position="484"/>
    </location>
</feature>
<feature type="transmembrane region" description="Helical" evidence="2">
    <location>
        <begin position="422"/>
        <end position="443"/>
    </location>
</feature>
<dbReference type="Gene3D" id="3.60.40.10">
    <property type="entry name" value="PPM-type phosphatase domain"/>
    <property type="match status" value="1"/>
</dbReference>
<keyword evidence="5" id="KW-1185">Reference proteome</keyword>
<dbReference type="SMART" id="SM00331">
    <property type="entry name" value="PP2C_SIG"/>
    <property type="match status" value="1"/>
</dbReference>
<dbReference type="Proteomes" id="UP000245533">
    <property type="component" value="Unassembled WGS sequence"/>
</dbReference>
<feature type="transmembrane region" description="Helical" evidence="2">
    <location>
        <begin position="296"/>
        <end position="314"/>
    </location>
</feature>
<dbReference type="InterPro" id="IPR036457">
    <property type="entry name" value="PPM-type-like_dom_sf"/>
</dbReference>
<feature type="transmembrane region" description="Helical" evidence="2">
    <location>
        <begin position="566"/>
        <end position="587"/>
    </location>
</feature>
<feature type="transmembrane region" description="Helical" evidence="2">
    <location>
        <begin position="491"/>
        <end position="509"/>
    </location>
</feature>
<name>A0A316TSE9_9BACT</name>
<organism evidence="4 5">
    <name type="scientific">Rhodohalobacter mucosus</name>
    <dbReference type="NCBI Taxonomy" id="2079485"/>
    <lineage>
        <taxon>Bacteria</taxon>
        <taxon>Pseudomonadati</taxon>
        <taxon>Balneolota</taxon>
        <taxon>Balneolia</taxon>
        <taxon>Balneolales</taxon>
        <taxon>Balneolaceae</taxon>
        <taxon>Rhodohalobacter</taxon>
    </lineage>
</organism>
<evidence type="ECO:0000313" key="5">
    <source>
        <dbReference type="Proteomes" id="UP000245533"/>
    </source>
</evidence>
<keyword evidence="1" id="KW-0378">Hydrolase</keyword>
<feature type="transmembrane region" description="Helical" evidence="2">
    <location>
        <begin position="326"/>
        <end position="347"/>
    </location>
</feature>
<dbReference type="PANTHER" id="PTHR43156">
    <property type="entry name" value="STAGE II SPORULATION PROTEIN E-RELATED"/>
    <property type="match status" value="1"/>
</dbReference>
<dbReference type="Pfam" id="PF07228">
    <property type="entry name" value="SpoIIE"/>
    <property type="match status" value="1"/>
</dbReference>
<dbReference type="InterPro" id="IPR052016">
    <property type="entry name" value="Bact_Sigma-Reg"/>
</dbReference>
<dbReference type="SUPFAM" id="SSF81606">
    <property type="entry name" value="PP2C-like"/>
    <property type="match status" value="1"/>
</dbReference>
<gene>
    <name evidence="4" type="ORF">DDZ15_10550</name>
</gene>
<evidence type="ECO:0000256" key="2">
    <source>
        <dbReference type="SAM" id="Phobius"/>
    </source>
</evidence>
<dbReference type="PANTHER" id="PTHR43156:SF2">
    <property type="entry name" value="STAGE II SPORULATION PROTEIN E"/>
    <property type="match status" value="1"/>
</dbReference>
<feature type="domain" description="PPM-type phosphatase" evidence="3">
    <location>
        <begin position="635"/>
        <end position="856"/>
    </location>
</feature>
<dbReference type="EMBL" id="QGGB01000007">
    <property type="protein sequence ID" value="PWN06259.1"/>
    <property type="molecule type" value="Genomic_DNA"/>
</dbReference>
<protein>
    <recommendedName>
        <fullName evidence="3">PPM-type phosphatase domain-containing protein</fullName>
    </recommendedName>
</protein>
<feature type="transmembrane region" description="Helical" evidence="2">
    <location>
        <begin position="359"/>
        <end position="382"/>
    </location>
</feature>
<feature type="transmembrane region" description="Helical" evidence="2">
    <location>
        <begin position="12"/>
        <end position="32"/>
    </location>
</feature>
<proteinExistence type="predicted"/>
<dbReference type="RefSeq" id="WP_109647052.1">
    <property type="nucleotide sequence ID" value="NZ_QGGB01000007.1"/>
</dbReference>
<feature type="transmembrane region" description="Helical" evidence="2">
    <location>
        <begin position="541"/>
        <end position="560"/>
    </location>
</feature>
<reference evidence="4 5" key="1">
    <citation type="submission" date="2018-05" db="EMBL/GenBank/DDBJ databases">
        <title>Rhodohalobacter halophilus gen. nov., sp. nov., a moderately halophilic member of the family Balneolaceae.</title>
        <authorList>
            <person name="Liu Z.-W."/>
        </authorList>
    </citation>
    <scope>NUCLEOTIDE SEQUENCE [LARGE SCALE GENOMIC DNA]</scope>
    <source>
        <strain evidence="4 5">8A47</strain>
    </source>
</reference>
<keyword evidence="2" id="KW-0472">Membrane</keyword>
<evidence type="ECO:0000256" key="1">
    <source>
        <dbReference type="ARBA" id="ARBA00022801"/>
    </source>
</evidence>
<keyword evidence="2" id="KW-1133">Transmembrane helix</keyword>
<feature type="transmembrane region" description="Helical" evidence="2">
    <location>
        <begin position="515"/>
        <end position="534"/>
    </location>
</feature>
<evidence type="ECO:0000259" key="3">
    <source>
        <dbReference type="SMART" id="SM00331"/>
    </source>
</evidence>